<evidence type="ECO:0000256" key="1">
    <source>
        <dbReference type="ARBA" id="ARBA00007409"/>
    </source>
</evidence>
<dbReference type="RefSeq" id="XP_007296425.1">
    <property type="nucleotide sequence ID" value="XM_007296363.1"/>
</dbReference>
<dbReference type="InterPro" id="IPR036282">
    <property type="entry name" value="Glutathione-S-Trfase_C_sf"/>
</dbReference>
<proteinExistence type="inferred from homology"/>
<dbReference type="InterPro" id="IPR040079">
    <property type="entry name" value="Glutathione_S-Trfase"/>
</dbReference>
<dbReference type="InterPro" id="IPR004045">
    <property type="entry name" value="Glutathione_S-Trfase_N"/>
</dbReference>
<evidence type="ECO:0000313" key="5">
    <source>
        <dbReference type="Proteomes" id="UP000006753"/>
    </source>
</evidence>
<dbReference type="SUPFAM" id="SSF52833">
    <property type="entry name" value="Thioredoxin-like"/>
    <property type="match status" value="1"/>
</dbReference>
<dbReference type="HOGENOM" id="CLU_011226_15_0_1"/>
<dbReference type="eggNOG" id="KOG0867">
    <property type="taxonomic scope" value="Eukaryota"/>
</dbReference>
<comment type="similarity">
    <text evidence="1">Belongs to the GST superfamily.</text>
</comment>
<dbReference type="Pfam" id="PF13409">
    <property type="entry name" value="GST_N_2"/>
    <property type="match status" value="1"/>
</dbReference>
<dbReference type="GeneID" id="18764471"/>
<dbReference type="AlphaFoldDB" id="K1WXT2"/>
<dbReference type="SFLD" id="SFLDG00358">
    <property type="entry name" value="Main_(cytGST)"/>
    <property type="match status" value="1"/>
</dbReference>
<reference evidence="4 5" key="1">
    <citation type="journal article" date="2012" name="BMC Genomics">
        <title>Sequencing the genome of Marssonina brunnea reveals fungus-poplar co-evolution.</title>
        <authorList>
            <person name="Zhu S."/>
            <person name="Cao Y.-Z."/>
            <person name="Jiang C."/>
            <person name="Tan B.-Y."/>
            <person name="Wang Z."/>
            <person name="Feng S."/>
            <person name="Zhang L."/>
            <person name="Su X.-H."/>
            <person name="Brejova B."/>
            <person name="Vinar T."/>
            <person name="Xu M."/>
            <person name="Wang M.-X."/>
            <person name="Zhang S.-G."/>
            <person name="Huang M.-R."/>
            <person name="Wu R."/>
            <person name="Zhou Y."/>
        </authorList>
    </citation>
    <scope>NUCLEOTIDE SEQUENCE [LARGE SCALE GENOMIC DNA]</scope>
    <source>
        <strain evidence="4 5">MB_m1</strain>
    </source>
</reference>
<dbReference type="Proteomes" id="UP000006753">
    <property type="component" value="Unassembled WGS sequence"/>
</dbReference>
<evidence type="ECO:0000259" key="3">
    <source>
        <dbReference type="PROSITE" id="PS50405"/>
    </source>
</evidence>
<dbReference type="PANTHER" id="PTHR44051">
    <property type="entry name" value="GLUTATHIONE S-TRANSFERASE-RELATED"/>
    <property type="match status" value="1"/>
</dbReference>
<dbReference type="InterPro" id="IPR010987">
    <property type="entry name" value="Glutathione-S-Trfase_C-like"/>
</dbReference>
<name>K1WXT2_MARBU</name>
<keyword evidence="5" id="KW-1185">Reference proteome</keyword>
<dbReference type="KEGG" id="mbe:MBM_08536"/>
<dbReference type="InterPro" id="IPR036249">
    <property type="entry name" value="Thioredoxin-like_sf"/>
</dbReference>
<evidence type="ECO:0000313" key="4">
    <source>
        <dbReference type="EMBL" id="EKD13453.1"/>
    </source>
</evidence>
<dbReference type="InterPro" id="IPR004046">
    <property type="entry name" value="GST_C"/>
</dbReference>
<dbReference type="PROSITE" id="PS50404">
    <property type="entry name" value="GST_NTER"/>
    <property type="match status" value="1"/>
</dbReference>
<dbReference type="SUPFAM" id="SSF47616">
    <property type="entry name" value="GST C-terminal domain-like"/>
    <property type="match status" value="1"/>
</dbReference>
<dbReference type="Gene3D" id="3.40.30.10">
    <property type="entry name" value="Glutaredoxin"/>
    <property type="match status" value="1"/>
</dbReference>
<accession>K1WXT2</accession>
<protein>
    <submittedName>
        <fullName evidence="4">Glutathione S-transferase</fullName>
    </submittedName>
</protein>
<feature type="domain" description="GST N-terminal" evidence="2">
    <location>
        <begin position="9"/>
        <end position="96"/>
    </location>
</feature>
<gene>
    <name evidence="4" type="ORF">MBM_08536</name>
</gene>
<dbReference type="GO" id="GO:0016740">
    <property type="term" value="F:transferase activity"/>
    <property type="evidence" value="ECO:0007669"/>
    <property type="project" value="UniProtKB-KW"/>
</dbReference>
<dbReference type="PROSITE" id="PS50405">
    <property type="entry name" value="GST_CTER"/>
    <property type="match status" value="1"/>
</dbReference>
<dbReference type="OrthoDB" id="2309723at2759"/>
<feature type="domain" description="GST C-terminal" evidence="3">
    <location>
        <begin position="99"/>
        <end position="234"/>
    </location>
</feature>
<dbReference type="OMA" id="GYYIHEY"/>
<dbReference type="SFLD" id="SFLDS00019">
    <property type="entry name" value="Glutathione_Transferase_(cytos"/>
    <property type="match status" value="1"/>
</dbReference>
<organism evidence="4 5">
    <name type="scientific">Marssonina brunnea f. sp. multigermtubi (strain MB_m1)</name>
    <name type="common">Marssonina leaf spot fungus</name>
    <dbReference type="NCBI Taxonomy" id="1072389"/>
    <lineage>
        <taxon>Eukaryota</taxon>
        <taxon>Fungi</taxon>
        <taxon>Dikarya</taxon>
        <taxon>Ascomycota</taxon>
        <taxon>Pezizomycotina</taxon>
        <taxon>Leotiomycetes</taxon>
        <taxon>Helotiales</taxon>
        <taxon>Drepanopezizaceae</taxon>
        <taxon>Drepanopeziza</taxon>
    </lineage>
</organism>
<dbReference type="EMBL" id="JH921450">
    <property type="protein sequence ID" value="EKD13453.1"/>
    <property type="molecule type" value="Genomic_DNA"/>
</dbReference>
<sequence>MSAPGSPKPGAPTLHHLSDSQSQRILWLLEELALEYKLEYNIVLYARHPKTKRAPAELAAVHPLGRSPTLVTADGRTLIESLTITRYLLKTYDTRNKFAAEDWIREDTLASFSSATLFPLVTQEMLFDLAAKSVPWPFNYIIKRIKKAHDKLFSDAEFKKDMELLQSELGEGEWFNGKELGMADFVMSWPMDVIAVRGYVDLEKTYPTLYAWRTRLQQRPAWKSALEKGNQYDLDKLLG</sequence>
<dbReference type="Gene3D" id="1.20.1050.10">
    <property type="match status" value="1"/>
</dbReference>
<evidence type="ECO:0000259" key="2">
    <source>
        <dbReference type="PROSITE" id="PS50404"/>
    </source>
</evidence>
<dbReference type="STRING" id="1072389.K1WXT2"/>
<keyword evidence="4" id="KW-0808">Transferase</keyword>
<dbReference type="InParanoid" id="K1WXT2"/>
<dbReference type="Pfam" id="PF14497">
    <property type="entry name" value="GST_C_3"/>
    <property type="match status" value="1"/>
</dbReference>
<dbReference type="PANTHER" id="PTHR44051:SF9">
    <property type="entry name" value="GLUTATHIONE S-TRANSFERASE 1"/>
    <property type="match status" value="1"/>
</dbReference>